<dbReference type="Proteomes" id="UP000620262">
    <property type="component" value="Unassembled WGS sequence"/>
</dbReference>
<evidence type="ECO:0000313" key="7">
    <source>
        <dbReference type="EMBL" id="MBE1503899.1"/>
    </source>
</evidence>
<dbReference type="EMBL" id="JADBEC010000001">
    <property type="protein sequence ID" value="MBE1503899.1"/>
    <property type="molecule type" value="Genomic_DNA"/>
</dbReference>
<comment type="caution">
    <text evidence="7">The sequence shown here is derived from an EMBL/GenBank/DDBJ whole genome shotgun (WGS) entry which is preliminary data.</text>
</comment>
<name>A0ABR9IL48_RHIVS</name>
<evidence type="ECO:0000313" key="8">
    <source>
        <dbReference type="Proteomes" id="UP000620262"/>
    </source>
</evidence>
<feature type="domain" description="HTH iclR-type" evidence="5">
    <location>
        <begin position="26"/>
        <end position="87"/>
    </location>
</feature>
<protein>
    <submittedName>
        <fullName evidence="7">DNA-binding IclR family transcriptional regulator</fullName>
    </submittedName>
</protein>
<feature type="domain" description="IclR-ED" evidence="6">
    <location>
        <begin position="88"/>
        <end position="271"/>
    </location>
</feature>
<evidence type="ECO:0000259" key="6">
    <source>
        <dbReference type="PROSITE" id="PS51078"/>
    </source>
</evidence>
<dbReference type="GO" id="GO:0003677">
    <property type="term" value="F:DNA binding"/>
    <property type="evidence" value="ECO:0007669"/>
    <property type="project" value="UniProtKB-KW"/>
</dbReference>
<dbReference type="InterPro" id="IPR029016">
    <property type="entry name" value="GAF-like_dom_sf"/>
</dbReference>
<evidence type="ECO:0000256" key="4">
    <source>
        <dbReference type="SAM" id="MobiDB-lite"/>
    </source>
</evidence>
<dbReference type="InterPro" id="IPR050707">
    <property type="entry name" value="HTH_MetabolicPath_Reg"/>
</dbReference>
<dbReference type="Pfam" id="PF09339">
    <property type="entry name" value="HTH_IclR"/>
    <property type="match status" value="1"/>
</dbReference>
<reference evidence="7 8" key="1">
    <citation type="submission" date="2020-10" db="EMBL/GenBank/DDBJ databases">
        <title>Sequencing the genomes of 1000 actinobacteria strains.</title>
        <authorList>
            <person name="Klenk H.-P."/>
        </authorList>
    </citation>
    <scope>NUCLEOTIDE SEQUENCE [LARGE SCALE GENOMIC DNA]</scope>
    <source>
        <strain evidence="7 8">DSM 7307</strain>
    </source>
</reference>
<keyword evidence="3" id="KW-0804">Transcription</keyword>
<dbReference type="Pfam" id="PF01614">
    <property type="entry name" value="IclR_C"/>
    <property type="match status" value="1"/>
</dbReference>
<keyword evidence="1" id="KW-0805">Transcription regulation</keyword>
<feature type="region of interest" description="Disordered" evidence="4">
    <location>
        <begin position="1"/>
        <end position="23"/>
    </location>
</feature>
<dbReference type="SUPFAM" id="SSF55781">
    <property type="entry name" value="GAF domain-like"/>
    <property type="match status" value="1"/>
</dbReference>
<dbReference type="PANTHER" id="PTHR30136">
    <property type="entry name" value="HELIX-TURN-HELIX TRANSCRIPTIONAL REGULATOR, ICLR FAMILY"/>
    <property type="match status" value="1"/>
</dbReference>
<dbReference type="PANTHER" id="PTHR30136:SF24">
    <property type="entry name" value="HTH-TYPE TRANSCRIPTIONAL REPRESSOR ALLR"/>
    <property type="match status" value="1"/>
</dbReference>
<proteinExistence type="predicted"/>
<dbReference type="InterPro" id="IPR014757">
    <property type="entry name" value="Tscrpt_reg_IclR_C"/>
</dbReference>
<dbReference type="Gene3D" id="1.10.10.10">
    <property type="entry name" value="Winged helix-like DNA-binding domain superfamily/Winged helix DNA-binding domain"/>
    <property type="match status" value="1"/>
</dbReference>
<sequence>MSSSGDSMAQANDKDTSRNIGTSRDTGTLGKLMVLLDLVTHVDAPLRFTDILALANQPRGTLHRQLSHLVEEGLLELDVEGRYAPGLRLLDFASRSWARNEFRLIAAPHLAALHRQTGETVHLGVLRGSSIIYLDKVEGHQPVRMYSQIGNASPCYCTGVGKAALSVLPSDKIDEMLPGLHFNRFTPATHMNAESLLAEIGEIAAAGHAFDREEHEAGICCVAAPIWSDDRSFIGGISVTGPAYRLSMELLQGWAVPVQAAARKIMDEMRIRLGPRR</sequence>
<accession>A0ABR9IL48</accession>
<dbReference type="PROSITE" id="PS51077">
    <property type="entry name" value="HTH_ICLR"/>
    <property type="match status" value="1"/>
</dbReference>
<dbReference type="SMART" id="SM00346">
    <property type="entry name" value="HTH_ICLR"/>
    <property type="match status" value="1"/>
</dbReference>
<evidence type="ECO:0000259" key="5">
    <source>
        <dbReference type="PROSITE" id="PS51077"/>
    </source>
</evidence>
<dbReference type="InterPro" id="IPR005471">
    <property type="entry name" value="Tscrpt_reg_IclR_N"/>
</dbReference>
<dbReference type="InterPro" id="IPR036390">
    <property type="entry name" value="WH_DNA-bd_sf"/>
</dbReference>
<dbReference type="PROSITE" id="PS51078">
    <property type="entry name" value="ICLR_ED"/>
    <property type="match status" value="1"/>
</dbReference>
<dbReference type="InterPro" id="IPR036388">
    <property type="entry name" value="WH-like_DNA-bd_sf"/>
</dbReference>
<dbReference type="Gene3D" id="3.30.450.40">
    <property type="match status" value="1"/>
</dbReference>
<evidence type="ECO:0000256" key="2">
    <source>
        <dbReference type="ARBA" id="ARBA00023125"/>
    </source>
</evidence>
<keyword evidence="2 7" id="KW-0238">DNA-binding</keyword>
<evidence type="ECO:0000256" key="3">
    <source>
        <dbReference type="ARBA" id="ARBA00023163"/>
    </source>
</evidence>
<gene>
    <name evidence="7" type="ORF">H4W29_001080</name>
</gene>
<evidence type="ECO:0000256" key="1">
    <source>
        <dbReference type="ARBA" id="ARBA00023015"/>
    </source>
</evidence>
<feature type="compositionally biased region" description="Polar residues" evidence="4">
    <location>
        <begin position="1"/>
        <end position="10"/>
    </location>
</feature>
<keyword evidence="8" id="KW-1185">Reference proteome</keyword>
<organism evidence="7 8">
    <name type="scientific">Rhizobium viscosum</name>
    <name type="common">Arthrobacter viscosus</name>
    <dbReference type="NCBI Taxonomy" id="1673"/>
    <lineage>
        <taxon>Bacteria</taxon>
        <taxon>Pseudomonadati</taxon>
        <taxon>Pseudomonadota</taxon>
        <taxon>Alphaproteobacteria</taxon>
        <taxon>Hyphomicrobiales</taxon>
        <taxon>Rhizobiaceae</taxon>
        <taxon>Rhizobium/Agrobacterium group</taxon>
        <taxon>Rhizobium</taxon>
    </lineage>
</organism>
<dbReference type="SUPFAM" id="SSF46785">
    <property type="entry name" value="Winged helix' DNA-binding domain"/>
    <property type="match status" value="1"/>
</dbReference>